<evidence type="ECO:0000313" key="1">
    <source>
        <dbReference type="EMBL" id="EAY31988.1"/>
    </source>
</evidence>
<comment type="caution">
    <text evidence="1">The sequence shown here is derived from an EMBL/GenBank/DDBJ whole genome shotgun (WGS) entry which is preliminary data.</text>
</comment>
<reference evidence="1 2" key="1">
    <citation type="submission" date="2007-01" db="EMBL/GenBank/DDBJ databases">
        <authorList>
            <person name="Haygood M."/>
            <person name="Podell S."/>
            <person name="Anderson C."/>
            <person name="Hopkinson B."/>
            <person name="Roe K."/>
            <person name="Barbeau K."/>
            <person name="Gaasterland T."/>
            <person name="Ferriera S."/>
            <person name="Johnson J."/>
            <person name="Kravitz S."/>
            <person name="Beeson K."/>
            <person name="Sutton G."/>
            <person name="Rogers Y.-H."/>
            <person name="Friedman R."/>
            <person name="Frazier M."/>
            <person name="Venter J.C."/>
        </authorList>
    </citation>
    <scope>NUCLEOTIDE SEQUENCE [LARGE SCALE GENOMIC DNA]</scope>
    <source>
        <strain evidence="1 2">ATCC 23134</strain>
    </source>
</reference>
<dbReference type="EMBL" id="AAWS01000001">
    <property type="protein sequence ID" value="EAY31988.1"/>
    <property type="molecule type" value="Genomic_DNA"/>
</dbReference>
<name>A1ZCI6_MICM2</name>
<dbReference type="AlphaFoldDB" id="A1ZCI6"/>
<gene>
    <name evidence="1" type="ORF">M23134_02017</name>
</gene>
<proteinExistence type="predicted"/>
<protein>
    <submittedName>
        <fullName evidence="1">Uncharacterized protein</fullName>
    </submittedName>
</protein>
<keyword evidence="2" id="KW-1185">Reference proteome</keyword>
<accession>A1ZCI6</accession>
<organism evidence="1 2">
    <name type="scientific">Microscilla marina ATCC 23134</name>
    <dbReference type="NCBI Taxonomy" id="313606"/>
    <lineage>
        <taxon>Bacteria</taxon>
        <taxon>Pseudomonadati</taxon>
        <taxon>Bacteroidota</taxon>
        <taxon>Cytophagia</taxon>
        <taxon>Cytophagales</taxon>
        <taxon>Microscillaceae</taxon>
        <taxon>Microscilla</taxon>
    </lineage>
</organism>
<evidence type="ECO:0000313" key="2">
    <source>
        <dbReference type="Proteomes" id="UP000004095"/>
    </source>
</evidence>
<dbReference type="Proteomes" id="UP000004095">
    <property type="component" value="Unassembled WGS sequence"/>
</dbReference>
<sequence>MAIIFWLFGDIHHITIDFNYQHLTRFEDLCIINFELKKVE</sequence>